<dbReference type="EMBL" id="CP011074">
    <property type="protein sequence ID" value="AKF94722.1"/>
    <property type="molecule type" value="Genomic_DNA"/>
</dbReference>
<sequence length="90" mass="10675">MQYYVRPYPYRVTVKFECGKVSIHSDNSVEALDKTEFVDNLLVQGWDWTNEVIPILKQIDTMARDYSMKMYKEPCNHLGKRETLWSSSCF</sequence>
<proteinExistence type="predicted"/>
<accession>A0A0F7EHN9</accession>
<dbReference type="AlphaFoldDB" id="A0A0F7EHN9"/>
<name>A0A0F7EHN9_BRELA</name>
<organism evidence="1">
    <name type="scientific">Brevibacillus laterosporus</name>
    <name type="common">Bacillus laterosporus</name>
    <dbReference type="NCBI Taxonomy" id="1465"/>
    <lineage>
        <taxon>Bacteria</taxon>
        <taxon>Bacillati</taxon>
        <taxon>Bacillota</taxon>
        <taxon>Bacilli</taxon>
        <taxon>Bacillales</taxon>
        <taxon>Paenibacillaceae</taxon>
        <taxon>Brevibacillus</taxon>
    </lineage>
</organism>
<gene>
    <name evidence="1" type="ORF">EX87_14575</name>
</gene>
<reference evidence="1" key="1">
    <citation type="submission" date="2015-03" db="EMBL/GenBank/DDBJ databases">
        <title>MIGS Cultured Bacterial/Archaeal sample from Brevibacillus laterosporus.</title>
        <authorList>
            <person name="Zeng D."/>
            <person name="Zhu L."/>
            <person name="Dong G."/>
            <person name="Ye W."/>
            <person name="Ren D."/>
            <person name="Wu L."/>
            <person name="Xu J."/>
            <person name="Li G."/>
            <person name="Guo L."/>
        </authorList>
    </citation>
    <scope>NUCLEOTIDE SEQUENCE</scope>
    <source>
        <strain evidence="1">B9</strain>
    </source>
</reference>
<protein>
    <submittedName>
        <fullName evidence="1">Uncharacterized protein</fullName>
    </submittedName>
</protein>
<evidence type="ECO:0000313" key="1">
    <source>
        <dbReference type="EMBL" id="AKF94722.1"/>
    </source>
</evidence>
<dbReference type="RefSeq" id="WP_031413889.1">
    <property type="nucleotide sequence ID" value="NZ_CP011074.1"/>
</dbReference>